<sequence>MSETVQLREGYTNCSDILPKWRDMRKRFVYTTLYEIARISEGRLISSVPFKEYN</sequence>
<evidence type="ECO:0000313" key="1">
    <source>
        <dbReference type="EMBL" id="AAU83998.1"/>
    </source>
</evidence>
<protein>
    <submittedName>
        <fullName evidence="1">Uncharacterized protein</fullName>
    </submittedName>
</protein>
<accession>Q649C9</accession>
<reference evidence="1" key="2">
    <citation type="submission" date="2004-08" db="EMBL/GenBank/DDBJ databases">
        <authorList>
            <person name="Putnam N."/>
            <person name="Detter J.C."/>
            <person name="Richardson P.M."/>
            <person name="Rokhsar D."/>
        </authorList>
    </citation>
    <scope>NUCLEOTIDE SEQUENCE</scope>
</reference>
<name>Q649C9_UNCAG</name>
<gene>
    <name evidence="1" type="ORF">GZ35B7_31</name>
</gene>
<dbReference type="AlphaFoldDB" id="Q649C9"/>
<reference evidence="1" key="1">
    <citation type="journal article" date="2004" name="Science">
        <title>Reverse methanogenesis: testing the hypothesis with environmental genomics.</title>
        <authorList>
            <person name="Hallam S.J."/>
            <person name="Putnam N."/>
            <person name="Preston C.M."/>
            <person name="Detter J.C."/>
            <person name="Rokhsar D."/>
            <person name="Richardson P.M."/>
            <person name="DeLong E.F."/>
        </authorList>
    </citation>
    <scope>NUCLEOTIDE SEQUENCE</scope>
</reference>
<organism evidence="1">
    <name type="scientific">Uncultured archaeon GZfos26G2</name>
    <dbReference type="NCBI Taxonomy" id="3386331"/>
    <lineage>
        <taxon>Archaea</taxon>
        <taxon>Methanobacteriati</taxon>
        <taxon>Methanobacteriota</taxon>
        <taxon>Stenosarchaea group</taxon>
        <taxon>Methanomicrobia</taxon>
        <taxon>Candidatus Methanophagales</taxon>
        <taxon>Candidatus Methanophagaceae</taxon>
        <taxon>Candidatus Methanophaga</taxon>
    </lineage>
</organism>
<dbReference type="EMBL" id="AY714864">
    <property type="protein sequence ID" value="AAU83998.1"/>
    <property type="molecule type" value="Genomic_DNA"/>
</dbReference>
<proteinExistence type="predicted"/>